<dbReference type="EMBL" id="BARU01037447">
    <property type="protein sequence ID" value="GAH88022.1"/>
    <property type="molecule type" value="Genomic_DNA"/>
</dbReference>
<sequence>LNGFLNKFDLITVILISPMDPYLQALKLFSHNTLTLHS</sequence>
<evidence type="ECO:0000313" key="1">
    <source>
        <dbReference type="EMBL" id="GAH88022.1"/>
    </source>
</evidence>
<reference evidence="1" key="1">
    <citation type="journal article" date="2014" name="Front. Microbiol.">
        <title>High frequency of phylogenetically diverse reductive dehalogenase-homologous genes in deep subseafloor sedimentary metagenomes.</title>
        <authorList>
            <person name="Kawai M."/>
            <person name="Futagami T."/>
            <person name="Toyoda A."/>
            <person name="Takaki Y."/>
            <person name="Nishi S."/>
            <person name="Hori S."/>
            <person name="Arai W."/>
            <person name="Tsubouchi T."/>
            <person name="Morono Y."/>
            <person name="Uchiyama I."/>
            <person name="Ito T."/>
            <person name="Fujiyama A."/>
            <person name="Inagaki F."/>
            <person name="Takami H."/>
        </authorList>
    </citation>
    <scope>NUCLEOTIDE SEQUENCE</scope>
    <source>
        <strain evidence="1">Expedition CK06-06</strain>
    </source>
</reference>
<accession>X1J240</accession>
<organism evidence="1">
    <name type="scientific">marine sediment metagenome</name>
    <dbReference type="NCBI Taxonomy" id="412755"/>
    <lineage>
        <taxon>unclassified sequences</taxon>
        <taxon>metagenomes</taxon>
        <taxon>ecological metagenomes</taxon>
    </lineage>
</organism>
<protein>
    <submittedName>
        <fullName evidence="1">Uncharacterized protein</fullName>
    </submittedName>
</protein>
<proteinExistence type="predicted"/>
<feature type="non-terminal residue" evidence="1">
    <location>
        <position position="1"/>
    </location>
</feature>
<dbReference type="AlphaFoldDB" id="X1J240"/>
<name>X1J240_9ZZZZ</name>
<comment type="caution">
    <text evidence="1">The sequence shown here is derived from an EMBL/GenBank/DDBJ whole genome shotgun (WGS) entry which is preliminary data.</text>
</comment>
<gene>
    <name evidence="1" type="ORF">S03H2_58350</name>
</gene>